<evidence type="ECO:0000313" key="4">
    <source>
        <dbReference type="Proteomes" id="UP001597389"/>
    </source>
</evidence>
<dbReference type="EMBL" id="JBHUJB010000021">
    <property type="protein sequence ID" value="MFD2158265.1"/>
    <property type="molecule type" value="Genomic_DNA"/>
</dbReference>
<evidence type="ECO:0000256" key="1">
    <source>
        <dbReference type="SAM" id="MobiDB-lite"/>
    </source>
</evidence>
<feature type="chain" id="PRO_5045143782" description="Enterotoxin" evidence="2">
    <location>
        <begin position="18"/>
        <end position="830"/>
    </location>
</feature>
<sequence>MKSITLTSLCLSTLASAYPYPGEAPNKATSNSDGKNFTLENSHLQATWQLNDGQLRGPHFTNKISKEDFVADRDLFAIATQKQILDPDRVYVGIRKNNEIIEAVISSDGKSWEPIASYPMSTFGKSIKAIRVGKTSSQGKADDYSDAGELGSSEFQRVAITDSSGKRNDLTSKPQSIHKSKREGTKLSINNELIRIDAHANSATYAEYAGSNDWQLVSCRIKKASDKGLSWGPGVTVIFDDDSYILANIRGKDQYTIRSGEGEKIVTRKTSAALDCDLKASSFTLSSPAKLVDLENGKAITATFLDKNSGLAVRWNASLRDGSNYIQQSYTIASSKQNHIFGLEFINGKLKGAQQIGEVPGSPAATSSLFFGVEMPFTTNRIDPDHLTSGFPCELPIDSNQKYEFKSVIGTYPTGQLRRAFNYYLERERSTPSHQFLHYNNWYDFAPSREAFLAVIEAFYQEMTVKRGVVLDSFVMDDGWDDYNAGLWEYHEKRFPNGFDEVSAASRKAKSNLGVWISPLGGYGGADQRTAHAKKMGLIEDTLDLSQPKYYQWFYEKCLGFMKDHGVNYYKWDKAGSGVSPHFMALIQCGRELKKYNPKLFINVTVGTWPSPFWLNHIDSTWRTGTGDVAWMGVGDEREQWLTFRDWGCYEKFVKIAPLYPLNSVMHHGLVVGRHYQATKVTKAGVNMKHAARSYFGTGANLLELYLTPELMTDSAWDQVAEAARWAKENEEILVDSHWVGGNPKDLCVYGWASWNPKKSVITLRNSADAPKELTLDLAQALEIPEGFSTHFIAKNAYNDQGFKEGPLSGDVTFKLQPFEVLCIELLPKK</sequence>
<proteinExistence type="predicted"/>
<keyword evidence="4" id="KW-1185">Reference proteome</keyword>
<reference evidence="4" key="1">
    <citation type="journal article" date="2019" name="Int. J. Syst. Evol. Microbiol.">
        <title>The Global Catalogue of Microorganisms (GCM) 10K type strain sequencing project: providing services to taxonomists for standard genome sequencing and annotation.</title>
        <authorList>
            <consortium name="The Broad Institute Genomics Platform"/>
            <consortium name="The Broad Institute Genome Sequencing Center for Infectious Disease"/>
            <person name="Wu L."/>
            <person name="Ma J."/>
        </authorList>
    </citation>
    <scope>NUCLEOTIDE SEQUENCE [LARGE SCALE GENOMIC DNA]</scope>
    <source>
        <strain evidence="4">CCUG 57942</strain>
    </source>
</reference>
<gene>
    <name evidence="3" type="ORF">ACFSW8_05090</name>
</gene>
<feature type="signal peptide" evidence="2">
    <location>
        <begin position="1"/>
        <end position="17"/>
    </location>
</feature>
<evidence type="ECO:0008006" key="5">
    <source>
        <dbReference type="Google" id="ProtNLM"/>
    </source>
</evidence>
<evidence type="ECO:0000256" key="2">
    <source>
        <dbReference type="SAM" id="SignalP"/>
    </source>
</evidence>
<name>A0ABW4Z8F5_9BACT</name>
<dbReference type="Gene3D" id="3.20.20.70">
    <property type="entry name" value="Aldolase class I"/>
    <property type="match status" value="1"/>
</dbReference>
<dbReference type="Proteomes" id="UP001597389">
    <property type="component" value="Unassembled WGS sequence"/>
</dbReference>
<dbReference type="InterPro" id="IPR013785">
    <property type="entry name" value="Aldolase_TIM"/>
</dbReference>
<dbReference type="RefSeq" id="WP_377090446.1">
    <property type="nucleotide sequence ID" value="NZ_JBHSJL010000014.1"/>
</dbReference>
<accession>A0ABW4Z8F5</accession>
<keyword evidence="2" id="KW-0732">Signal</keyword>
<protein>
    <recommendedName>
        <fullName evidence="5">Enterotoxin</fullName>
    </recommendedName>
</protein>
<organism evidence="3 4">
    <name type="scientific">Rubritalea tangerina</name>
    <dbReference type="NCBI Taxonomy" id="430798"/>
    <lineage>
        <taxon>Bacteria</taxon>
        <taxon>Pseudomonadati</taxon>
        <taxon>Verrucomicrobiota</taxon>
        <taxon>Verrucomicrobiia</taxon>
        <taxon>Verrucomicrobiales</taxon>
        <taxon>Rubritaleaceae</taxon>
        <taxon>Rubritalea</taxon>
    </lineage>
</organism>
<dbReference type="SUPFAM" id="SSF51445">
    <property type="entry name" value="(Trans)glycosidases"/>
    <property type="match status" value="1"/>
</dbReference>
<dbReference type="InterPro" id="IPR017853">
    <property type="entry name" value="GH"/>
</dbReference>
<comment type="caution">
    <text evidence="3">The sequence shown here is derived from an EMBL/GenBank/DDBJ whole genome shotgun (WGS) entry which is preliminary data.</text>
</comment>
<evidence type="ECO:0000313" key="3">
    <source>
        <dbReference type="EMBL" id="MFD2158265.1"/>
    </source>
</evidence>
<feature type="region of interest" description="Disordered" evidence="1">
    <location>
        <begin position="163"/>
        <end position="183"/>
    </location>
</feature>